<dbReference type="Pfam" id="PF09361">
    <property type="entry name" value="Phasin_2"/>
    <property type="match status" value="1"/>
</dbReference>
<reference evidence="2 3" key="1">
    <citation type="submission" date="2019-03" db="EMBL/GenBank/DDBJ databases">
        <title>Genomic Encyclopedia of Type Strains, Phase IV (KMG-IV): sequencing the most valuable type-strain genomes for metagenomic binning, comparative biology and taxonomic classification.</title>
        <authorList>
            <person name="Goeker M."/>
        </authorList>
    </citation>
    <scope>NUCLEOTIDE SEQUENCE [LARGE SCALE GENOMIC DNA]</scope>
    <source>
        <strain evidence="2 3">DSM 19345</strain>
    </source>
</reference>
<evidence type="ECO:0000313" key="3">
    <source>
        <dbReference type="Proteomes" id="UP000295678"/>
    </source>
</evidence>
<organism evidence="2 3">
    <name type="scientific">Tepidamorphus gemmatus</name>
    <dbReference type="NCBI Taxonomy" id="747076"/>
    <lineage>
        <taxon>Bacteria</taxon>
        <taxon>Pseudomonadati</taxon>
        <taxon>Pseudomonadota</taxon>
        <taxon>Alphaproteobacteria</taxon>
        <taxon>Hyphomicrobiales</taxon>
        <taxon>Tepidamorphaceae</taxon>
        <taxon>Tepidamorphus</taxon>
    </lineage>
</organism>
<name>A0A4R3MEU3_9HYPH</name>
<evidence type="ECO:0000313" key="2">
    <source>
        <dbReference type="EMBL" id="TCT12021.1"/>
    </source>
</evidence>
<dbReference type="Proteomes" id="UP000295678">
    <property type="component" value="Unassembled WGS sequence"/>
</dbReference>
<comment type="caution">
    <text evidence="2">The sequence shown here is derived from an EMBL/GenBank/DDBJ whole genome shotgun (WGS) entry which is preliminary data.</text>
</comment>
<dbReference type="InterPro" id="IPR018968">
    <property type="entry name" value="Phasin"/>
</dbReference>
<dbReference type="EMBL" id="SMAK01000003">
    <property type="protein sequence ID" value="TCT12021.1"/>
    <property type="molecule type" value="Genomic_DNA"/>
</dbReference>
<evidence type="ECO:0000259" key="1">
    <source>
        <dbReference type="Pfam" id="PF09361"/>
    </source>
</evidence>
<feature type="domain" description="Phasin" evidence="1">
    <location>
        <begin position="18"/>
        <end position="111"/>
    </location>
</feature>
<protein>
    <submittedName>
        <fullName evidence="2">Phasin protein</fullName>
    </submittedName>
</protein>
<gene>
    <name evidence="2" type="ORF">EDC22_103334</name>
</gene>
<dbReference type="RefSeq" id="WP_132805902.1">
    <property type="nucleotide sequence ID" value="NZ_SMAK01000003.1"/>
</dbReference>
<proteinExistence type="predicted"/>
<dbReference type="AlphaFoldDB" id="A0A4R3MEU3"/>
<dbReference type="OrthoDB" id="7998340at2"/>
<keyword evidence="3" id="KW-1185">Reference proteome</keyword>
<accession>A0A4R3MEU3</accession>
<sequence>MAKSASRSATAAEANVLQINQEALETVLELQMSFLETASRFAQEFTAFAAHRVEANAEDFARLTDVKSPPELLQLQLEHMRTMFEDYMREANKLMAMTSSLVRESGEAVRASCLPAEAHRKPH</sequence>